<accession>A0A2U2JC05</accession>
<dbReference type="GO" id="GO:0015926">
    <property type="term" value="F:glucosidase activity"/>
    <property type="evidence" value="ECO:0007669"/>
    <property type="project" value="InterPro"/>
</dbReference>
<reference evidence="7 8" key="1">
    <citation type="submission" date="2018-05" db="EMBL/GenBank/DDBJ databases">
        <title>Polaribacter aquimarinus sp. nov., isolated from sediment in a sediment of sea.</title>
        <authorList>
            <person name="Lu D."/>
        </authorList>
    </citation>
    <scope>NUCLEOTIDE SEQUENCE [LARGE SCALE GENOMIC DNA]</scope>
    <source>
        <strain evidence="7 8">ZY113</strain>
    </source>
</reference>
<sequence>MKRAIKYLLLFFLIILISCKNATSVVSEEREEEEEITKPLSKPFYAAVDISYYPTIQKKGLSFYNRNGTQRNLLQILKENDVNTIRLRLWHSPKDEHASFKEVQTFSKELKRLGFKVWLTVHYSDTWADPGNQVIPKAWKNASFTILKDSVYNYTSKIMDKIEPDIIQIGNEIDPGILLPIGNIGSNKEQFIQLLEKGIAAVRNHNSTTKIMIHKADFKDSKWFFDLVKPLEYDLIGVSYYPKWHGKDLDVFENQLQFLDNNYTQDIVLAETSYPFTLGWNDHTNNVIGENSQIIYPQFPATLEGQKAYLVKIKNIVKSLKKGVGFGYWGAEWVAFNGASATNGSSWENQALFDFNLKATPALEVFKD</sequence>
<evidence type="ECO:0000313" key="7">
    <source>
        <dbReference type="EMBL" id="PWG05868.1"/>
    </source>
</evidence>
<protein>
    <recommendedName>
        <fullName evidence="3 6">Arabinogalactan endo-beta-1,4-galactanase</fullName>
        <ecNumber evidence="3 6">3.2.1.89</ecNumber>
    </recommendedName>
</protein>
<dbReference type="EC" id="3.2.1.89" evidence="3 6"/>
<dbReference type="GO" id="GO:0045490">
    <property type="term" value="P:pectin catabolic process"/>
    <property type="evidence" value="ECO:0007669"/>
    <property type="project" value="TreeGrafter"/>
</dbReference>
<dbReference type="AlphaFoldDB" id="A0A2U2JC05"/>
<evidence type="ECO:0000256" key="3">
    <source>
        <dbReference type="ARBA" id="ARBA00012556"/>
    </source>
</evidence>
<dbReference type="InterPro" id="IPR011683">
    <property type="entry name" value="Glyco_hydro_53"/>
</dbReference>
<dbReference type="Gene3D" id="3.20.20.80">
    <property type="entry name" value="Glycosidases"/>
    <property type="match status" value="1"/>
</dbReference>
<feature type="chain" id="PRO_5015373480" description="Arabinogalactan endo-beta-1,4-galactanase" evidence="6">
    <location>
        <begin position="23"/>
        <end position="368"/>
    </location>
</feature>
<comment type="caution">
    <text evidence="7">The sequence shown here is derived from an EMBL/GenBank/DDBJ whole genome shotgun (WGS) entry which is preliminary data.</text>
</comment>
<name>A0A2U2JC05_9FLAO</name>
<evidence type="ECO:0000256" key="5">
    <source>
        <dbReference type="ARBA" id="ARBA00023295"/>
    </source>
</evidence>
<gene>
    <name evidence="7" type="ORF">DIS07_05345</name>
</gene>
<dbReference type="GO" id="GO:0031218">
    <property type="term" value="F:arabinogalactan endo-1,4-beta-galactosidase activity"/>
    <property type="evidence" value="ECO:0007669"/>
    <property type="project" value="UniProtKB-EC"/>
</dbReference>
<dbReference type="InterPro" id="IPR017853">
    <property type="entry name" value="GH"/>
</dbReference>
<dbReference type="Pfam" id="PF07745">
    <property type="entry name" value="Glyco_hydro_53"/>
    <property type="match status" value="1"/>
</dbReference>
<feature type="signal peptide" evidence="6">
    <location>
        <begin position="1"/>
        <end position="22"/>
    </location>
</feature>
<organism evidence="7 8">
    <name type="scientific">Polaribacter aquimarinus</name>
    <dbReference type="NCBI Taxonomy" id="2100726"/>
    <lineage>
        <taxon>Bacteria</taxon>
        <taxon>Pseudomonadati</taxon>
        <taxon>Bacteroidota</taxon>
        <taxon>Flavobacteriia</taxon>
        <taxon>Flavobacteriales</taxon>
        <taxon>Flavobacteriaceae</taxon>
    </lineage>
</organism>
<dbReference type="SUPFAM" id="SSF51445">
    <property type="entry name" value="(Trans)glycosidases"/>
    <property type="match status" value="1"/>
</dbReference>
<dbReference type="Proteomes" id="UP000245670">
    <property type="component" value="Unassembled WGS sequence"/>
</dbReference>
<dbReference type="PANTHER" id="PTHR34983:SF1">
    <property type="entry name" value="ARABINOGALACTAN ENDO-BETA-1,4-GALACTANASE A"/>
    <property type="match status" value="1"/>
</dbReference>
<keyword evidence="8" id="KW-1185">Reference proteome</keyword>
<keyword evidence="5 6" id="KW-0326">Glycosidase</keyword>
<dbReference type="EMBL" id="QFFG01000002">
    <property type="protein sequence ID" value="PWG05868.1"/>
    <property type="molecule type" value="Genomic_DNA"/>
</dbReference>
<dbReference type="OrthoDB" id="9768786at2"/>
<keyword evidence="6" id="KW-0732">Signal</keyword>
<evidence type="ECO:0000256" key="1">
    <source>
        <dbReference type="ARBA" id="ARBA00001695"/>
    </source>
</evidence>
<dbReference type="RefSeq" id="WP_109404200.1">
    <property type="nucleotide sequence ID" value="NZ_QFFG01000002.1"/>
</dbReference>
<comment type="catalytic activity">
    <reaction evidence="1 6">
        <text>The enzyme specifically hydrolyzes (1-&gt;4)-beta-D-galactosidic linkages in type I arabinogalactans.</text>
        <dbReference type="EC" id="3.2.1.89"/>
    </reaction>
</comment>
<proteinExistence type="inferred from homology"/>
<evidence type="ECO:0000313" key="8">
    <source>
        <dbReference type="Proteomes" id="UP000245670"/>
    </source>
</evidence>
<evidence type="ECO:0000256" key="4">
    <source>
        <dbReference type="ARBA" id="ARBA00022801"/>
    </source>
</evidence>
<dbReference type="PROSITE" id="PS51257">
    <property type="entry name" value="PROKAR_LIPOPROTEIN"/>
    <property type="match status" value="1"/>
</dbReference>
<comment type="similarity">
    <text evidence="2 6">Belongs to the glycosyl hydrolase 53 family.</text>
</comment>
<dbReference type="PANTHER" id="PTHR34983">
    <property type="entry name" value="ARABINOGALACTAN ENDO-BETA-1,4-GALACTANASE A"/>
    <property type="match status" value="1"/>
</dbReference>
<evidence type="ECO:0000256" key="2">
    <source>
        <dbReference type="ARBA" id="ARBA00010687"/>
    </source>
</evidence>
<keyword evidence="4 6" id="KW-0378">Hydrolase</keyword>
<evidence type="ECO:0000256" key="6">
    <source>
        <dbReference type="RuleBase" id="RU361192"/>
    </source>
</evidence>